<reference evidence="1" key="1">
    <citation type="submission" date="2020-07" db="EMBL/GenBank/DDBJ databases">
        <title>Huge and variable diversity of episymbiotic CPR bacteria and DPANN archaea in groundwater ecosystems.</title>
        <authorList>
            <person name="He C.Y."/>
            <person name="Keren R."/>
            <person name="Whittaker M."/>
            <person name="Farag I.F."/>
            <person name="Doudna J."/>
            <person name="Cate J.H.D."/>
            <person name="Banfield J.F."/>
        </authorList>
    </citation>
    <scope>NUCLEOTIDE SEQUENCE</scope>
    <source>
        <strain evidence="1">NC_groundwater_1226_Ag_S-0.1um_59_124</strain>
    </source>
</reference>
<dbReference type="AlphaFoldDB" id="A0A932YW39"/>
<dbReference type="Proteomes" id="UP000704960">
    <property type="component" value="Unassembled WGS sequence"/>
</dbReference>
<organism evidence="1 2">
    <name type="scientific">Candidatus Sungiibacteriota bacterium</name>
    <dbReference type="NCBI Taxonomy" id="2750080"/>
    <lineage>
        <taxon>Bacteria</taxon>
        <taxon>Candidatus Sungiibacteriota</taxon>
    </lineage>
</organism>
<dbReference type="EMBL" id="JACQMJ010000003">
    <property type="protein sequence ID" value="MBI4132004.1"/>
    <property type="molecule type" value="Genomic_DNA"/>
</dbReference>
<feature type="non-terminal residue" evidence="1">
    <location>
        <position position="253"/>
    </location>
</feature>
<comment type="caution">
    <text evidence="1">The sequence shown here is derived from an EMBL/GenBank/DDBJ whole genome shotgun (WGS) entry which is preliminary data.</text>
</comment>
<name>A0A932YW39_9BACT</name>
<protein>
    <submittedName>
        <fullName evidence="1">Uncharacterized protein</fullName>
    </submittedName>
</protein>
<sequence length="253" mass="28670">MLSGEAYRTVAEVAADSGCWATFVLISHQPIPEQVARLEQVFLAAARKNDDKEAKKYVGFICRALDDGQFVPLLKEERGRRALSDDWRAVEQAGARAQQARAQKMMELYPQLPSHGTGDARELLAEDESRPIKINVPVLLETRRAMLTEVAAWWRLTKDEEEAARLFQFLQSRELRFEPEKKMFREVIYKATDASFPPQRLVEALLALAPNGDLNLDWGDQLELGRILAIAWARNSDLSQVARKLRTVQPLVG</sequence>
<evidence type="ECO:0000313" key="1">
    <source>
        <dbReference type="EMBL" id="MBI4132004.1"/>
    </source>
</evidence>
<accession>A0A932YW39</accession>
<proteinExistence type="predicted"/>
<gene>
    <name evidence="1" type="ORF">HY474_00020</name>
</gene>
<evidence type="ECO:0000313" key="2">
    <source>
        <dbReference type="Proteomes" id="UP000704960"/>
    </source>
</evidence>